<dbReference type="Gene3D" id="2.40.50.320">
    <property type="entry name" value="Copper binding periplasmic protein CusF"/>
    <property type="match status" value="1"/>
</dbReference>
<reference evidence="3" key="1">
    <citation type="journal article" date="2019" name="Int. J. Syst. Evol. Microbiol.">
        <title>The Global Catalogue of Microorganisms (GCM) 10K type strain sequencing project: providing services to taxonomists for standard genome sequencing and annotation.</title>
        <authorList>
            <consortium name="The Broad Institute Genomics Platform"/>
            <consortium name="The Broad Institute Genome Sequencing Center for Infectious Disease"/>
            <person name="Wu L."/>
            <person name="Ma J."/>
        </authorList>
    </citation>
    <scope>NUCLEOTIDE SEQUENCE [LARGE SCALE GENOMIC DNA]</scope>
    <source>
        <strain evidence="3">CCUG 62981</strain>
    </source>
</reference>
<dbReference type="RefSeq" id="WP_371395210.1">
    <property type="nucleotide sequence ID" value="NZ_CP163422.1"/>
</dbReference>
<keyword evidence="1" id="KW-0732">Signal</keyword>
<accession>A0ABV9NFV0</accession>
<organism evidence="2 3">
    <name type="scientific">Glycocaulis abyssi</name>
    <dbReference type="NCBI Taxonomy" id="1433403"/>
    <lineage>
        <taxon>Bacteria</taxon>
        <taxon>Pseudomonadati</taxon>
        <taxon>Pseudomonadota</taxon>
        <taxon>Alphaproteobacteria</taxon>
        <taxon>Maricaulales</taxon>
        <taxon>Maricaulaceae</taxon>
        <taxon>Glycocaulis</taxon>
    </lineage>
</organism>
<feature type="signal peptide" evidence="1">
    <location>
        <begin position="1"/>
        <end position="20"/>
    </location>
</feature>
<feature type="chain" id="PRO_5047303751" evidence="1">
    <location>
        <begin position="21"/>
        <end position="145"/>
    </location>
</feature>
<keyword evidence="3" id="KW-1185">Reference proteome</keyword>
<proteinExistence type="predicted"/>
<protein>
    <submittedName>
        <fullName evidence="2">Copper-binding protein</fullName>
    </submittedName>
</protein>
<evidence type="ECO:0000313" key="2">
    <source>
        <dbReference type="EMBL" id="MFC4726131.1"/>
    </source>
</evidence>
<sequence>MTRLQMLAILAAPLALGTAACSPQDTQPPAGNYESALAVHDDHNGHEGMHHEGMDHEEMDHAGMTADAALEASAAGVLNAVDIEAGSVNLTHPPMPEIGWPAMTMDLPVTRQVDLSAFEVGQEVRFTVRRGRDNMFRIVAMEPAQ</sequence>
<dbReference type="InterPro" id="IPR042230">
    <property type="entry name" value="CusF_sf"/>
</dbReference>
<dbReference type="InterPro" id="IPR021647">
    <property type="entry name" value="CusF_Ec"/>
</dbReference>
<evidence type="ECO:0000313" key="3">
    <source>
        <dbReference type="Proteomes" id="UP001596024"/>
    </source>
</evidence>
<gene>
    <name evidence="2" type="ORF">ACFPB0_12585</name>
</gene>
<dbReference type="Pfam" id="PF11604">
    <property type="entry name" value="CusF_Ec"/>
    <property type="match status" value="1"/>
</dbReference>
<dbReference type="PROSITE" id="PS51257">
    <property type="entry name" value="PROKAR_LIPOPROTEIN"/>
    <property type="match status" value="1"/>
</dbReference>
<comment type="caution">
    <text evidence="2">The sequence shown here is derived from an EMBL/GenBank/DDBJ whole genome shotgun (WGS) entry which is preliminary data.</text>
</comment>
<evidence type="ECO:0000256" key="1">
    <source>
        <dbReference type="SAM" id="SignalP"/>
    </source>
</evidence>
<dbReference type="EMBL" id="JBHSGQ010000007">
    <property type="protein sequence ID" value="MFC4726131.1"/>
    <property type="molecule type" value="Genomic_DNA"/>
</dbReference>
<dbReference type="Proteomes" id="UP001596024">
    <property type="component" value="Unassembled WGS sequence"/>
</dbReference>
<name>A0ABV9NFV0_9PROT</name>